<keyword evidence="4" id="KW-1185">Reference proteome</keyword>
<protein>
    <recommendedName>
        <fullName evidence="5">Membrane-associated protein</fullName>
    </recommendedName>
</protein>
<dbReference type="VEuPathDB" id="TriTrypDB:BSAL_40555"/>
<feature type="compositionally biased region" description="Pro residues" evidence="1">
    <location>
        <begin position="236"/>
        <end position="245"/>
    </location>
</feature>
<reference evidence="4" key="1">
    <citation type="submission" date="2015-09" db="EMBL/GenBank/DDBJ databases">
        <authorList>
            <consortium name="Pathogen Informatics"/>
        </authorList>
    </citation>
    <scope>NUCLEOTIDE SEQUENCE [LARGE SCALE GENOMIC DNA]</scope>
    <source>
        <strain evidence="4">Lake Konstanz</strain>
    </source>
</reference>
<name>A0A0S4JSV1_BODSA</name>
<sequence length="1076" mass="112317">MQPILTLAIFCASLAAASFVGVNEASQCADCSPAECSIAPPCPAASPFLCTSGTATNGCSASPWEPSNVCNSCCNYVSCFLNCSVSCNAAQCSTCNPFSYQTMCTAGAPSGQCGGAQSWSISEGCTQCCDLSTCGETPAPQAPTPAPTQAPTPAPTAAPTPSPTPPSTPAPSAGPNCTADCSASICSLFWCSPSLPFICIEGFDIGQCTSNPPGWGSGCSDCCNIASCSGTPVPPLTPQPTPVPTSTPTSSPTLPPTSSPTPQPSPPLTTPQPVGPTPAPTTPQPTVAPTPAPSAPTPGPTPTSTPTSPIPSGACAPCSVAFCESEEKCPRDYPFQCTSGPSVDGCSSSPWSSSQCDTCCDVSICFVTTTAAPTPIPPSTTAAPPTPPGPSTTAGPVTDPAILTPVPGWTMSPTDFPPPTPLPPRPPSTPAPSGNCPMCSTAQCNIPDFICSSAAPFLCLTGSGATGCQPQPWNEAGCTSCCDYASCLPPPPTPYPSSPWDLVPPTKNCTPNGTLAFAPNPAATPYGGIDVSPYGCLASVTEDCCGLTPRFNWILSTCNPDPKKRISMACNHTFGNTSRAEIYYINAYQWNQDSSEWILDPKSSVHGTREGEIIDFLKLNMTITDNGYKQDWDMKFGPTTALQGTDGLGPPAMLFVLSAKAFAWSSFYLLNQITLNRGPGAEHYADNCWGSSSGELDLIEPPFWAGIDLPHDHLYLTVTANAGRCFPVEKMVNKRFQRECSDPYCCQMCACPPGMVCFGNVAYAGYTHMGCMYPNETIPPGTQKFTVDGSDTGCADYFGGVAGGADSTAFFSGEPSNPNETEVIFAAVVDADGVLVMRWPAADETSAGSIWPGIGKYTAEKKLQQRPSIRVDPRPPCNKFEEPCAIYEPSCDDDCVLLSASGVYGLDQMSGAYAAEAARDNLNWWNIFVSTNQTPNIRSNQLAMYVNVPVHPVPLPYSCNVTCGEERCHELTRCPVTSPYMCTGGDGNNGCSNASTFWPLSPHCNACCDVVFCEIPCNQTCTPQECDAMNCNRNLSPYYCGSGALKGACNADPSYFPDQAGCSSCCNTQSCPSGSE</sequence>
<gene>
    <name evidence="3" type="ORF">BSAL_40555</name>
</gene>
<feature type="region of interest" description="Disordered" evidence="1">
    <location>
        <begin position="375"/>
        <end position="429"/>
    </location>
</feature>
<organism evidence="3 4">
    <name type="scientific">Bodo saltans</name>
    <name type="common">Flagellated protozoan</name>
    <dbReference type="NCBI Taxonomy" id="75058"/>
    <lineage>
        <taxon>Eukaryota</taxon>
        <taxon>Discoba</taxon>
        <taxon>Euglenozoa</taxon>
        <taxon>Kinetoplastea</taxon>
        <taxon>Metakinetoplastina</taxon>
        <taxon>Eubodonida</taxon>
        <taxon>Bodonidae</taxon>
        <taxon>Bodo</taxon>
    </lineage>
</organism>
<evidence type="ECO:0000256" key="1">
    <source>
        <dbReference type="SAM" id="MobiDB-lite"/>
    </source>
</evidence>
<accession>A0A0S4JSV1</accession>
<proteinExistence type="predicted"/>
<dbReference type="AlphaFoldDB" id="A0A0S4JSV1"/>
<feature type="compositionally biased region" description="Pro residues" evidence="1">
    <location>
        <begin position="415"/>
        <end position="429"/>
    </location>
</feature>
<dbReference type="EMBL" id="CYKH01002116">
    <property type="protein sequence ID" value="CUG93060.1"/>
    <property type="molecule type" value="Genomic_DNA"/>
</dbReference>
<evidence type="ECO:0008006" key="5">
    <source>
        <dbReference type="Google" id="ProtNLM"/>
    </source>
</evidence>
<evidence type="ECO:0000256" key="2">
    <source>
        <dbReference type="SAM" id="SignalP"/>
    </source>
</evidence>
<dbReference type="OrthoDB" id="10259849at2759"/>
<evidence type="ECO:0000313" key="4">
    <source>
        <dbReference type="Proteomes" id="UP000051952"/>
    </source>
</evidence>
<dbReference type="Proteomes" id="UP000051952">
    <property type="component" value="Unassembled WGS sequence"/>
</dbReference>
<keyword evidence="2" id="KW-0732">Signal</keyword>
<feature type="chain" id="PRO_5006622801" description="Membrane-associated protein" evidence="2">
    <location>
        <begin position="18"/>
        <end position="1076"/>
    </location>
</feature>
<feature type="compositionally biased region" description="Pro residues" evidence="1">
    <location>
        <begin position="375"/>
        <end position="390"/>
    </location>
</feature>
<feature type="compositionally biased region" description="Pro residues" evidence="1">
    <location>
        <begin position="140"/>
        <end position="169"/>
    </location>
</feature>
<feature type="compositionally biased region" description="Pro residues" evidence="1">
    <location>
        <begin position="253"/>
        <end position="303"/>
    </location>
</feature>
<feature type="region of interest" description="Disordered" evidence="1">
    <location>
        <begin position="236"/>
        <end position="310"/>
    </location>
</feature>
<feature type="signal peptide" evidence="2">
    <location>
        <begin position="1"/>
        <end position="17"/>
    </location>
</feature>
<feature type="region of interest" description="Disordered" evidence="1">
    <location>
        <begin position="140"/>
        <end position="171"/>
    </location>
</feature>
<evidence type="ECO:0000313" key="3">
    <source>
        <dbReference type="EMBL" id="CUG93060.1"/>
    </source>
</evidence>